<dbReference type="Gramene" id="OMP00583">
    <property type="protein sequence ID" value="OMP00583"/>
    <property type="gene ID" value="CCACVL1_03328"/>
</dbReference>
<dbReference type="EMBL" id="AWWV01006632">
    <property type="protein sequence ID" value="OMP00583.1"/>
    <property type="molecule type" value="Genomic_DNA"/>
</dbReference>
<feature type="region of interest" description="Disordered" evidence="1">
    <location>
        <begin position="1"/>
        <end position="22"/>
    </location>
</feature>
<accession>A0A1R3K0F1</accession>
<dbReference type="EMBL" id="AWWV01004703">
    <property type="protein sequence ID" value="OMP07025.1"/>
    <property type="molecule type" value="Genomic_DNA"/>
</dbReference>
<comment type="caution">
    <text evidence="2">The sequence shown here is derived from an EMBL/GenBank/DDBJ whole genome shotgun (WGS) entry which is preliminary data.</text>
</comment>
<reference evidence="2 5" key="1">
    <citation type="submission" date="2013-09" db="EMBL/GenBank/DDBJ databases">
        <title>Corchorus capsularis genome sequencing.</title>
        <authorList>
            <person name="Alam M."/>
            <person name="Haque M.S."/>
            <person name="Islam M.S."/>
            <person name="Emdad E.M."/>
            <person name="Islam M.M."/>
            <person name="Ahmed B."/>
            <person name="Halim A."/>
            <person name="Hossen Q.M.M."/>
            <person name="Hossain M.Z."/>
            <person name="Ahmed R."/>
            <person name="Khan M.M."/>
            <person name="Islam R."/>
            <person name="Rashid M.M."/>
            <person name="Khan S.A."/>
            <person name="Rahman M.S."/>
            <person name="Alam M."/>
        </authorList>
    </citation>
    <scope>NUCLEOTIDE SEQUENCE [LARGE SCALE GENOMIC DNA]</scope>
    <source>
        <strain evidence="5">cv. CVL-1</strain>
        <tissue evidence="2">Whole seedling</tissue>
    </source>
</reference>
<gene>
    <name evidence="4" type="ORF">CCACVL1_00903</name>
    <name evidence="3" type="ORF">CCACVL1_01393</name>
    <name evidence="2" type="ORF">CCACVL1_03328</name>
</gene>
<evidence type="ECO:0000313" key="2">
    <source>
        <dbReference type="EMBL" id="OMP00583.1"/>
    </source>
</evidence>
<evidence type="ECO:0000256" key="1">
    <source>
        <dbReference type="SAM" id="MobiDB-lite"/>
    </source>
</evidence>
<evidence type="ECO:0000313" key="4">
    <source>
        <dbReference type="EMBL" id="OMP10524.1"/>
    </source>
</evidence>
<sequence>MARTSHPSPHHQRKRAKSKNMIGILHNPTTKQTVFVPCPCYCIESGLNLILI</sequence>
<feature type="compositionally biased region" description="Basic residues" evidence="1">
    <location>
        <begin position="8"/>
        <end position="18"/>
    </location>
</feature>
<dbReference type="Gramene" id="OMP10524">
    <property type="protein sequence ID" value="OMP10524"/>
    <property type="gene ID" value="CCACVL1_00903"/>
</dbReference>
<organism evidence="2 5">
    <name type="scientific">Corchorus capsularis</name>
    <name type="common">Jute</name>
    <dbReference type="NCBI Taxonomy" id="210143"/>
    <lineage>
        <taxon>Eukaryota</taxon>
        <taxon>Viridiplantae</taxon>
        <taxon>Streptophyta</taxon>
        <taxon>Embryophyta</taxon>
        <taxon>Tracheophyta</taxon>
        <taxon>Spermatophyta</taxon>
        <taxon>Magnoliopsida</taxon>
        <taxon>eudicotyledons</taxon>
        <taxon>Gunneridae</taxon>
        <taxon>Pentapetalae</taxon>
        <taxon>rosids</taxon>
        <taxon>malvids</taxon>
        <taxon>Malvales</taxon>
        <taxon>Malvaceae</taxon>
        <taxon>Grewioideae</taxon>
        <taxon>Apeibeae</taxon>
        <taxon>Corchorus</taxon>
    </lineage>
</organism>
<evidence type="ECO:0000313" key="5">
    <source>
        <dbReference type="Proteomes" id="UP000188268"/>
    </source>
</evidence>
<dbReference type="Gramene" id="OMP07025">
    <property type="protein sequence ID" value="OMP07025"/>
    <property type="gene ID" value="CCACVL1_01393"/>
</dbReference>
<dbReference type="EMBL" id="AWWV01002321">
    <property type="protein sequence ID" value="OMP10524.1"/>
    <property type="molecule type" value="Genomic_DNA"/>
</dbReference>
<dbReference type="AlphaFoldDB" id="A0A1R3K0F1"/>
<dbReference type="Proteomes" id="UP000188268">
    <property type="component" value="Unassembled WGS sequence"/>
</dbReference>
<name>A0A1R3K0F1_COCAP</name>
<protein>
    <submittedName>
        <fullName evidence="2">Uncharacterized protein</fullName>
    </submittedName>
</protein>
<proteinExistence type="predicted"/>
<evidence type="ECO:0000313" key="3">
    <source>
        <dbReference type="EMBL" id="OMP07025.1"/>
    </source>
</evidence>
<keyword evidence="5" id="KW-1185">Reference proteome</keyword>